<evidence type="ECO:0000256" key="1">
    <source>
        <dbReference type="SAM" id="MobiDB-lite"/>
    </source>
</evidence>
<feature type="compositionally biased region" description="Polar residues" evidence="1">
    <location>
        <begin position="431"/>
        <end position="453"/>
    </location>
</feature>
<dbReference type="PANTHER" id="PTHR24222">
    <property type="entry name" value="ABC TRANSPORTER B FAMILY"/>
    <property type="match status" value="1"/>
</dbReference>
<evidence type="ECO:0000259" key="2">
    <source>
        <dbReference type="PROSITE" id="PS50893"/>
    </source>
</evidence>
<dbReference type="PROSITE" id="PS50893">
    <property type="entry name" value="ABC_TRANSPORTER_2"/>
    <property type="match status" value="1"/>
</dbReference>
<dbReference type="InterPro" id="IPR039421">
    <property type="entry name" value="Type_1_exporter"/>
</dbReference>
<dbReference type="InterPro" id="IPR003439">
    <property type="entry name" value="ABC_transporter-like_ATP-bd"/>
</dbReference>
<dbReference type="InterPro" id="IPR017871">
    <property type="entry name" value="ABC_transporter-like_CS"/>
</dbReference>
<protein>
    <recommendedName>
        <fullName evidence="2">ABC transporter domain-containing protein</fullName>
    </recommendedName>
</protein>
<dbReference type="Proteomes" id="UP000886523">
    <property type="component" value="Unassembled WGS sequence"/>
</dbReference>
<dbReference type="Gene3D" id="3.40.50.300">
    <property type="entry name" value="P-loop containing nucleotide triphosphate hydrolases"/>
    <property type="match status" value="1"/>
</dbReference>
<dbReference type="InterPro" id="IPR027417">
    <property type="entry name" value="P-loop_NTPase"/>
</dbReference>
<proteinExistence type="predicted"/>
<evidence type="ECO:0000313" key="3">
    <source>
        <dbReference type="EMBL" id="KAF9519187.1"/>
    </source>
</evidence>
<accession>A0A9P6DZ67</accession>
<dbReference type="GO" id="GO:0042626">
    <property type="term" value="F:ATPase-coupled transmembrane transporter activity"/>
    <property type="evidence" value="ECO:0007669"/>
    <property type="project" value="TreeGrafter"/>
</dbReference>
<dbReference type="AlphaFoldDB" id="A0A9P6DZ67"/>
<dbReference type="GO" id="GO:0016887">
    <property type="term" value="F:ATP hydrolysis activity"/>
    <property type="evidence" value="ECO:0007669"/>
    <property type="project" value="InterPro"/>
</dbReference>
<organism evidence="3 4">
    <name type="scientific">Hydnum rufescens UP504</name>
    <dbReference type="NCBI Taxonomy" id="1448309"/>
    <lineage>
        <taxon>Eukaryota</taxon>
        <taxon>Fungi</taxon>
        <taxon>Dikarya</taxon>
        <taxon>Basidiomycota</taxon>
        <taxon>Agaricomycotina</taxon>
        <taxon>Agaricomycetes</taxon>
        <taxon>Cantharellales</taxon>
        <taxon>Hydnaceae</taxon>
        <taxon>Hydnum</taxon>
    </lineage>
</organism>
<dbReference type="EMBL" id="MU128919">
    <property type="protein sequence ID" value="KAF9519187.1"/>
    <property type="molecule type" value="Genomic_DNA"/>
</dbReference>
<gene>
    <name evidence="3" type="ORF">BS47DRAFT_1358323</name>
</gene>
<feature type="region of interest" description="Disordered" evidence="1">
    <location>
        <begin position="415"/>
        <end position="456"/>
    </location>
</feature>
<keyword evidence="4" id="KW-1185">Reference proteome</keyword>
<sequence length="562" mass="62607">MVILHIIRGVLPAFQSHSQASILNEIQRLITTGNVWANRDNTNPLLRLILIESLRMLFVKLLDTEHNVTTVQQSVRLHFQYLQLQNRLKLDIPALADPLVQDLLDESNRFVNSFASGGNTILTPLGLVSVLADITQAISTVRPMSSHLVTILAVALPRFPSILRRFQNWIAPEDDWPDEKFELKAASIKRRIAQMENMAYNVTYKAEVVLFGLADWVLAQWLNAKREDQELDQMVNSRGVFAANTSSRTSAALRAFLNEGFAEVSDILRQYTHSSLGSVNLARTATERLCNSARSIKSCVRWSFDAAFDLGAFHCAMTMRPYLKAKNGVKVPYPSTRDPRGQRGMKIELKNLEFTFPGHTSVRENIGVGNVQHIHSNEAVLAALRGSGAASFVDGLAMGLETPLDVDGVGPGGQGYAYHRHHYDHPPPPYVTSSSLQPYNSGDSDPDTPTVSKRTGAARLSGGQWQRIAISRALMRADSYDLMLVDEANSALDLRGQRELFQNLVRQPNHGTIIYVTHRLEALRWADKIALMEDGRITAFGSRDDTKADIRRVFGLKEDADV</sequence>
<reference evidence="3" key="1">
    <citation type="journal article" date="2020" name="Nat. Commun.">
        <title>Large-scale genome sequencing of mycorrhizal fungi provides insights into the early evolution of symbiotic traits.</title>
        <authorList>
            <person name="Miyauchi S."/>
            <person name="Kiss E."/>
            <person name="Kuo A."/>
            <person name="Drula E."/>
            <person name="Kohler A."/>
            <person name="Sanchez-Garcia M."/>
            <person name="Morin E."/>
            <person name="Andreopoulos B."/>
            <person name="Barry K.W."/>
            <person name="Bonito G."/>
            <person name="Buee M."/>
            <person name="Carver A."/>
            <person name="Chen C."/>
            <person name="Cichocki N."/>
            <person name="Clum A."/>
            <person name="Culley D."/>
            <person name="Crous P.W."/>
            <person name="Fauchery L."/>
            <person name="Girlanda M."/>
            <person name="Hayes R.D."/>
            <person name="Keri Z."/>
            <person name="LaButti K."/>
            <person name="Lipzen A."/>
            <person name="Lombard V."/>
            <person name="Magnuson J."/>
            <person name="Maillard F."/>
            <person name="Murat C."/>
            <person name="Nolan M."/>
            <person name="Ohm R.A."/>
            <person name="Pangilinan J."/>
            <person name="Pereira M.F."/>
            <person name="Perotto S."/>
            <person name="Peter M."/>
            <person name="Pfister S."/>
            <person name="Riley R."/>
            <person name="Sitrit Y."/>
            <person name="Stielow J.B."/>
            <person name="Szollosi G."/>
            <person name="Zifcakova L."/>
            <person name="Stursova M."/>
            <person name="Spatafora J.W."/>
            <person name="Tedersoo L."/>
            <person name="Vaario L.M."/>
            <person name="Yamada A."/>
            <person name="Yan M."/>
            <person name="Wang P."/>
            <person name="Xu J."/>
            <person name="Bruns T."/>
            <person name="Baldrian P."/>
            <person name="Vilgalys R."/>
            <person name="Dunand C."/>
            <person name="Henrissat B."/>
            <person name="Grigoriev I.V."/>
            <person name="Hibbett D."/>
            <person name="Nagy L.G."/>
            <person name="Martin F.M."/>
        </authorList>
    </citation>
    <scope>NUCLEOTIDE SEQUENCE</scope>
    <source>
        <strain evidence="3">UP504</strain>
    </source>
</reference>
<name>A0A9P6DZ67_9AGAM</name>
<evidence type="ECO:0000313" key="4">
    <source>
        <dbReference type="Proteomes" id="UP000886523"/>
    </source>
</evidence>
<feature type="domain" description="ABC transporter" evidence="2">
    <location>
        <begin position="204"/>
        <end position="559"/>
    </location>
</feature>
<dbReference type="SUPFAM" id="SSF52540">
    <property type="entry name" value="P-loop containing nucleoside triphosphate hydrolases"/>
    <property type="match status" value="1"/>
</dbReference>
<dbReference type="PROSITE" id="PS00211">
    <property type="entry name" value="ABC_TRANSPORTER_1"/>
    <property type="match status" value="1"/>
</dbReference>
<dbReference type="GO" id="GO:0005524">
    <property type="term" value="F:ATP binding"/>
    <property type="evidence" value="ECO:0007669"/>
    <property type="project" value="InterPro"/>
</dbReference>
<dbReference type="PANTHER" id="PTHR24222:SF76">
    <property type="entry name" value="MYCOBACTIN IMPORT ATP-BINDING_PERMEASE PROTEIN IRTB"/>
    <property type="match status" value="1"/>
</dbReference>
<dbReference type="OrthoDB" id="6500128at2759"/>
<dbReference type="GO" id="GO:0005886">
    <property type="term" value="C:plasma membrane"/>
    <property type="evidence" value="ECO:0007669"/>
    <property type="project" value="TreeGrafter"/>
</dbReference>
<comment type="caution">
    <text evidence="3">The sequence shown here is derived from an EMBL/GenBank/DDBJ whole genome shotgun (WGS) entry which is preliminary data.</text>
</comment>